<dbReference type="GO" id="GO:0046872">
    <property type="term" value="F:metal ion binding"/>
    <property type="evidence" value="ECO:0007669"/>
    <property type="project" value="UniProtKB-KW"/>
</dbReference>
<sequence>MALQPPSTPRSKAGPTTALTSPADVQVVTSTISDDHTLSAKASNRPMQLDQTFPLKPAVRQHSGPNSEGNKHLSPTGSSSAGSKGRSKQKRVAFAEDQGEPADASLTEQQTAPAGTLADNADFDEVFEEPLSRHDDLEDATFELEEDLVKDLPDETHKEDEYHPPTLEEAARMLNEEHIPENASSVQPISSSFRGSFRDPQGASVLSSSIRMAGSFSQFMQQQGEVRDQVQVHGQRLKELLEPEPKENDPAVPPSPPDASQSRGRPIFEGASQGAEPLSTSQFGSYTAWNLKSIAEDNMSRAEPSRPAGSHFRRPSAGGEIGLNHIIGANAPSHRAMWQASRKSTKYALSEEDNQRWADWQRRGPAVFQNVLRGGLHAQADEGTPDSSASAGLNIPSRQPSAQGRNNEVDREAKTSLPYNEKLYVPSYMKAIGNMSTSRLGRGLNRQLSTITDEEGSQPSTPSAPVQVGFGASATKQRPGSIGATSRRVGPASSGAASAPTSSTVASSSSSSRVPFLAPQESERRRKLLQRPYEAPPGPTSSGDRLVETEEDAPQSLPLFQVPAQPSQAGILPGSGTAAPGADDFADADTQAEGVLKFMHRIGKLKSNKRTGWFHHRVEKPESIADHMYRMGVLAMLCAADDSGLDVGKCVMLALVHDMAEAEVGDLTPRDKVDKEEKTRREADAMEYLTFDLLGGSRAGQRIESLWQEYEARSSPEARLVKDLDRFELCLQALEYEREHNIRDLQPFFRGAIGQISHPVVRKWAVQLAEERQKMWEERGRPYEQEVKDVRQEAPPPPPPPSSSSSGNGTASTASKLDSDLSAEGSVAASRRATSSRSST</sequence>
<keyword evidence="11" id="KW-0460">Magnesium</keyword>
<evidence type="ECO:0000256" key="10">
    <source>
        <dbReference type="ARBA" id="ARBA00022801"/>
    </source>
</evidence>
<comment type="caution">
    <text evidence="15">The sequence shown here is derived from an EMBL/GenBank/DDBJ whole genome shotgun (WGS) entry which is preliminary data.</text>
</comment>
<gene>
    <name evidence="15" type="ORF">OC842_001727</name>
</gene>
<feature type="compositionally biased region" description="Low complexity" evidence="13">
    <location>
        <begin position="828"/>
        <end position="840"/>
    </location>
</feature>
<evidence type="ECO:0000256" key="4">
    <source>
        <dbReference type="ARBA" id="ARBA00001946"/>
    </source>
</evidence>
<feature type="compositionally biased region" description="Polar residues" evidence="13">
    <location>
        <begin position="807"/>
        <end position="816"/>
    </location>
</feature>
<feature type="compositionally biased region" description="Basic and acidic residues" evidence="13">
    <location>
        <begin position="225"/>
        <end position="249"/>
    </location>
</feature>
<dbReference type="InterPro" id="IPR003607">
    <property type="entry name" value="HD/PDEase_dom"/>
</dbReference>
<name>A0AAN6JLZ9_9BASI</name>
<evidence type="ECO:0000313" key="16">
    <source>
        <dbReference type="Proteomes" id="UP001176521"/>
    </source>
</evidence>
<feature type="region of interest" description="Disordered" evidence="13">
    <location>
        <begin position="220"/>
        <end position="281"/>
    </location>
</feature>
<comment type="function">
    <text evidence="5">Catalyzes the dephosphorylation of the nucleoside 5'-monophosphates deoxyadenosine monophosphate (dAMP), deoxycytidine monophosphate (dCMP), deoxyguanosine monophosphate (dGMP) and deoxythymidine monophosphate (dTMP).</text>
</comment>
<keyword evidence="16" id="KW-1185">Reference proteome</keyword>
<dbReference type="AlphaFoldDB" id="A0AAN6JLZ9"/>
<evidence type="ECO:0000256" key="11">
    <source>
        <dbReference type="ARBA" id="ARBA00022842"/>
    </source>
</evidence>
<comment type="catalytic activity">
    <reaction evidence="1">
        <text>a 2'-deoxyribonucleoside 5'-phosphate + H2O = a 2'-deoxyribonucleoside + phosphate</text>
        <dbReference type="Rhea" id="RHEA:36167"/>
        <dbReference type="ChEBI" id="CHEBI:15377"/>
        <dbReference type="ChEBI" id="CHEBI:18274"/>
        <dbReference type="ChEBI" id="CHEBI:43474"/>
        <dbReference type="ChEBI" id="CHEBI:65317"/>
        <dbReference type="EC" id="3.1.3.89"/>
    </reaction>
</comment>
<dbReference type="FunFam" id="1.10.3210.10:FF:000011">
    <property type="entry name" value="HD domain-containing protein 2"/>
    <property type="match status" value="1"/>
</dbReference>
<keyword evidence="12" id="KW-0170">Cobalt</keyword>
<protein>
    <recommendedName>
        <fullName evidence="8">5'-deoxynucleotidase</fullName>
        <ecNumber evidence="8">3.1.3.89</ecNumber>
    </recommendedName>
</protein>
<evidence type="ECO:0000256" key="5">
    <source>
        <dbReference type="ARBA" id="ARBA00004074"/>
    </source>
</evidence>
<dbReference type="GO" id="GO:0005737">
    <property type="term" value="C:cytoplasm"/>
    <property type="evidence" value="ECO:0007669"/>
    <property type="project" value="TreeGrafter"/>
</dbReference>
<dbReference type="GO" id="GO:0009159">
    <property type="term" value="P:deoxyribonucleoside monophosphate catabolic process"/>
    <property type="evidence" value="ECO:0007669"/>
    <property type="project" value="UniProtKB-ARBA"/>
</dbReference>
<accession>A0AAN6JLZ9</accession>
<feature type="compositionally biased region" description="Polar residues" evidence="13">
    <location>
        <begin position="40"/>
        <end position="51"/>
    </location>
</feature>
<evidence type="ECO:0000256" key="6">
    <source>
        <dbReference type="ARBA" id="ARBA00009999"/>
    </source>
</evidence>
<feature type="region of interest" description="Disordered" evidence="13">
    <location>
        <begin position="1"/>
        <end position="141"/>
    </location>
</feature>
<keyword evidence="10" id="KW-0378">Hydrolase</keyword>
<feature type="region of interest" description="Disordered" evidence="13">
    <location>
        <begin position="181"/>
        <end position="202"/>
    </location>
</feature>
<dbReference type="Gene3D" id="1.10.3210.10">
    <property type="entry name" value="Hypothetical protein af1432"/>
    <property type="match status" value="1"/>
</dbReference>
<dbReference type="SUPFAM" id="SSF109604">
    <property type="entry name" value="HD-domain/PDEase-like"/>
    <property type="match status" value="1"/>
</dbReference>
<comment type="similarity">
    <text evidence="6">Belongs to the HDDC2 family.</text>
</comment>
<feature type="region of interest" description="Disordered" evidence="13">
    <location>
        <begin position="451"/>
        <end position="553"/>
    </location>
</feature>
<dbReference type="EMBL" id="JAPDMQ010000064">
    <property type="protein sequence ID" value="KAK0537206.1"/>
    <property type="molecule type" value="Genomic_DNA"/>
</dbReference>
<evidence type="ECO:0000313" key="15">
    <source>
        <dbReference type="EMBL" id="KAK0537206.1"/>
    </source>
</evidence>
<reference evidence="15" key="1">
    <citation type="journal article" date="2023" name="PhytoFront">
        <title>Draft Genome Resources of Seven Strains of Tilletia horrida, Causal Agent of Kernel Smut of Rice.</title>
        <authorList>
            <person name="Khanal S."/>
            <person name="Antony Babu S."/>
            <person name="Zhou X.G."/>
        </authorList>
    </citation>
    <scope>NUCLEOTIDE SEQUENCE</scope>
    <source>
        <strain evidence="15">TX3</strain>
    </source>
</reference>
<feature type="compositionally biased region" description="Low complexity" evidence="13">
    <location>
        <begin position="486"/>
        <end position="512"/>
    </location>
</feature>
<evidence type="ECO:0000256" key="3">
    <source>
        <dbReference type="ARBA" id="ARBA00001941"/>
    </source>
</evidence>
<dbReference type="EC" id="3.1.3.89" evidence="8"/>
<dbReference type="InterPro" id="IPR039356">
    <property type="entry name" value="YfbR/HDDC2"/>
</dbReference>
<dbReference type="InterPro" id="IPR006674">
    <property type="entry name" value="HD_domain"/>
</dbReference>
<dbReference type="SMART" id="SM00471">
    <property type="entry name" value="HDc"/>
    <property type="match status" value="1"/>
</dbReference>
<comment type="cofactor">
    <cofactor evidence="4">
        <name>Mg(2+)</name>
        <dbReference type="ChEBI" id="CHEBI:18420"/>
    </cofactor>
</comment>
<feature type="compositionally biased region" description="Basic and acidic residues" evidence="13">
    <location>
        <begin position="777"/>
        <end position="792"/>
    </location>
</feature>
<dbReference type="GO" id="GO:0002953">
    <property type="term" value="F:5'-deoxynucleotidase activity"/>
    <property type="evidence" value="ECO:0007669"/>
    <property type="project" value="UniProtKB-EC"/>
</dbReference>
<evidence type="ECO:0000259" key="14">
    <source>
        <dbReference type="SMART" id="SM00471"/>
    </source>
</evidence>
<keyword evidence="9" id="KW-0479">Metal-binding</keyword>
<dbReference type="PANTHER" id="PTHR11845">
    <property type="entry name" value="5'-DEOXYNUCLEOTIDASE HDDC2"/>
    <property type="match status" value="1"/>
</dbReference>
<evidence type="ECO:0000256" key="13">
    <source>
        <dbReference type="SAM" id="MobiDB-lite"/>
    </source>
</evidence>
<evidence type="ECO:0000256" key="9">
    <source>
        <dbReference type="ARBA" id="ARBA00022723"/>
    </source>
</evidence>
<organism evidence="15 16">
    <name type="scientific">Tilletia horrida</name>
    <dbReference type="NCBI Taxonomy" id="155126"/>
    <lineage>
        <taxon>Eukaryota</taxon>
        <taxon>Fungi</taxon>
        <taxon>Dikarya</taxon>
        <taxon>Basidiomycota</taxon>
        <taxon>Ustilaginomycotina</taxon>
        <taxon>Exobasidiomycetes</taxon>
        <taxon>Tilletiales</taxon>
        <taxon>Tilletiaceae</taxon>
        <taxon>Tilletia</taxon>
    </lineage>
</organism>
<feature type="compositionally biased region" description="Polar residues" evidence="13">
    <location>
        <begin position="385"/>
        <end position="406"/>
    </location>
</feature>
<comment type="cofactor">
    <cofactor evidence="3">
        <name>Co(2+)</name>
        <dbReference type="ChEBI" id="CHEBI:48828"/>
    </cofactor>
</comment>
<dbReference type="PANTHER" id="PTHR11845:SF13">
    <property type="entry name" value="5'-DEOXYNUCLEOTIDASE HDDC2"/>
    <property type="match status" value="1"/>
</dbReference>
<evidence type="ECO:0000256" key="1">
    <source>
        <dbReference type="ARBA" id="ARBA00001638"/>
    </source>
</evidence>
<comment type="subunit">
    <text evidence="7">Homodimer.</text>
</comment>
<comment type="cofactor">
    <cofactor evidence="2">
        <name>Mn(2+)</name>
        <dbReference type="ChEBI" id="CHEBI:29035"/>
    </cofactor>
</comment>
<feature type="region of interest" description="Disordered" evidence="13">
    <location>
        <begin position="299"/>
        <end position="319"/>
    </location>
</feature>
<feature type="compositionally biased region" description="Polar residues" evidence="13">
    <location>
        <begin position="182"/>
        <end position="194"/>
    </location>
</feature>
<dbReference type="Proteomes" id="UP001176521">
    <property type="component" value="Unassembled WGS sequence"/>
</dbReference>
<feature type="region of interest" description="Disordered" evidence="13">
    <location>
        <begin position="378"/>
        <end position="415"/>
    </location>
</feature>
<proteinExistence type="inferred from homology"/>
<evidence type="ECO:0000256" key="7">
    <source>
        <dbReference type="ARBA" id="ARBA00011738"/>
    </source>
</evidence>
<feature type="compositionally biased region" description="Polar residues" evidence="13">
    <location>
        <begin position="451"/>
        <end position="464"/>
    </location>
</feature>
<evidence type="ECO:0000256" key="8">
    <source>
        <dbReference type="ARBA" id="ARBA00012964"/>
    </source>
</evidence>
<dbReference type="Pfam" id="PF13023">
    <property type="entry name" value="HD_3"/>
    <property type="match status" value="1"/>
</dbReference>
<feature type="compositionally biased region" description="Polar residues" evidence="13">
    <location>
        <begin position="63"/>
        <end position="76"/>
    </location>
</feature>
<feature type="domain" description="HD/PDEase" evidence="14">
    <location>
        <begin position="620"/>
        <end position="739"/>
    </location>
</feature>
<feature type="region of interest" description="Disordered" evidence="13">
    <location>
        <begin position="777"/>
        <end position="840"/>
    </location>
</feature>
<evidence type="ECO:0000256" key="2">
    <source>
        <dbReference type="ARBA" id="ARBA00001936"/>
    </source>
</evidence>
<evidence type="ECO:0000256" key="12">
    <source>
        <dbReference type="ARBA" id="ARBA00023285"/>
    </source>
</evidence>